<dbReference type="Proteomes" id="UP001241377">
    <property type="component" value="Unassembled WGS sequence"/>
</dbReference>
<dbReference type="EMBL" id="JASBWR010000020">
    <property type="protein sequence ID" value="KAJ9108461.1"/>
    <property type="molecule type" value="Genomic_DNA"/>
</dbReference>
<protein>
    <submittedName>
        <fullName evidence="1">Uncharacterized protein</fullName>
    </submittedName>
</protein>
<gene>
    <name evidence="1" type="ORF">QFC19_002446</name>
</gene>
<keyword evidence="2" id="KW-1185">Reference proteome</keyword>
<organism evidence="1 2">
    <name type="scientific">Naganishia cerealis</name>
    <dbReference type="NCBI Taxonomy" id="610337"/>
    <lineage>
        <taxon>Eukaryota</taxon>
        <taxon>Fungi</taxon>
        <taxon>Dikarya</taxon>
        <taxon>Basidiomycota</taxon>
        <taxon>Agaricomycotina</taxon>
        <taxon>Tremellomycetes</taxon>
        <taxon>Filobasidiales</taxon>
        <taxon>Filobasidiaceae</taxon>
        <taxon>Naganishia</taxon>
    </lineage>
</organism>
<evidence type="ECO:0000313" key="1">
    <source>
        <dbReference type="EMBL" id="KAJ9108461.1"/>
    </source>
</evidence>
<evidence type="ECO:0000313" key="2">
    <source>
        <dbReference type="Proteomes" id="UP001241377"/>
    </source>
</evidence>
<comment type="caution">
    <text evidence="1">The sequence shown here is derived from an EMBL/GenBank/DDBJ whole genome shotgun (WGS) entry which is preliminary data.</text>
</comment>
<sequence>MSDIYFYKYVVNLQVFFKTAHSYALVNLRPLVPGHVLVCPIRPEIIRFADLTPEEAQDYMSALQTVHKFIIHAYKSDSLNIAIQDGPELGQSIPHLHTHLIPRYGTDGFGDSIYRKLEKTDLEAVYDDFYKRKAAFQTGGDFVVEADYARQDRTPEIMAAEAAKLREQIDQWSTGSRE</sequence>
<proteinExistence type="predicted"/>
<reference evidence="1" key="1">
    <citation type="submission" date="2023-04" db="EMBL/GenBank/DDBJ databases">
        <title>Draft Genome sequencing of Naganishia species isolated from polar environments using Oxford Nanopore Technology.</title>
        <authorList>
            <person name="Leo P."/>
            <person name="Venkateswaran K."/>
        </authorList>
    </citation>
    <scope>NUCLEOTIDE SEQUENCE</scope>
    <source>
        <strain evidence="1">MNA-CCFEE 5261</strain>
    </source>
</reference>
<accession>A0ACC2WC62</accession>
<name>A0ACC2WC62_9TREE</name>